<proteinExistence type="predicted"/>
<dbReference type="Proteomes" id="UP000613840">
    <property type="component" value="Unassembled WGS sequence"/>
</dbReference>
<organism evidence="1 2">
    <name type="scientific">Microlunatus endophyticus</name>
    <dbReference type="NCBI Taxonomy" id="1716077"/>
    <lineage>
        <taxon>Bacteria</taxon>
        <taxon>Bacillati</taxon>
        <taxon>Actinomycetota</taxon>
        <taxon>Actinomycetes</taxon>
        <taxon>Propionibacteriales</taxon>
        <taxon>Propionibacteriaceae</taxon>
        <taxon>Microlunatus</taxon>
    </lineage>
</organism>
<comment type="caution">
    <text evidence="1">The sequence shown here is derived from an EMBL/GenBank/DDBJ whole genome shotgun (WGS) entry which is preliminary data.</text>
</comment>
<dbReference type="RefSeq" id="WP_188896129.1">
    <property type="nucleotide sequence ID" value="NZ_BMMZ01000007.1"/>
</dbReference>
<accession>A0A917SCN6</accession>
<reference evidence="1" key="1">
    <citation type="journal article" date="2014" name="Int. J. Syst. Evol. Microbiol.">
        <title>Complete genome sequence of Corynebacterium casei LMG S-19264T (=DSM 44701T), isolated from a smear-ripened cheese.</title>
        <authorList>
            <consortium name="US DOE Joint Genome Institute (JGI-PGF)"/>
            <person name="Walter F."/>
            <person name="Albersmeier A."/>
            <person name="Kalinowski J."/>
            <person name="Ruckert C."/>
        </authorList>
    </citation>
    <scope>NUCLEOTIDE SEQUENCE</scope>
    <source>
        <strain evidence="1">CGMCC 4.7306</strain>
    </source>
</reference>
<evidence type="ECO:0000313" key="1">
    <source>
        <dbReference type="EMBL" id="GGL68820.1"/>
    </source>
</evidence>
<name>A0A917SCN6_9ACTN</name>
<dbReference type="EMBL" id="BMMZ01000007">
    <property type="protein sequence ID" value="GGL68820.1"/>
    <property type="molecule type" value="Genomic_DNA"/>
</dbReference>
<evidence type="ECO:0000313" key="2">
    <source>
        <dbReference type="Proteomes" id="UP000613840"/>
    </source>
</evidence>
<reference evidence="1" key="2">
    <citation type="submission" date="2020-09" db="EMBL/GenBank/DDBJ databases">
        <authorList>
            <person name="Sun Q."/>
            <person name="Zhou Y."/>
        </authorList>
    </citation>
    <scope>NUCLEOTIDE SEQUENCE</scope>
    <source>
        <strain evidence="1">CGMCC 4.7306</strain>
    </source>
</reference>
<keyword evidence="2" id="KW-1185">Reference proteome</keyword>
<dbReference type="AlphaFoldDB" id="A0A917SCN6"/>
<protein>
    <submittedName>
        <fullName evidence="1">Uncharacterized protein</fullName>
    </submittedName>
</protein>
<gene>
    <name evidence="1" type="ORF">GCM10011575_29330</name>
</gene>
<sequence length="116" mass="13094">MTSQHRRWLQLASNRLFWKVGEPYLYPFYVDVSVEPAPAEVAIGEGVTFSAVGTTTSVAEALSDKWVEHFDHAEAGWLRPYLQRILDGGTVTEDELIAHFVRLHGREPEVAVDRQA</sequence>